<keyword evidence="1" id="KW-1185">Reference proteome</keyword>
<dbReference type="WBParaSite" id="Pan_g5818.t1">
    <property type="protein sequence ID" value="Pan_g5818.t1"/>
    <property type="gene ID" value="Pan_g5818"/>
</dbReference>
<organism evidence="1 2">
    <name type="scientific">Panagrellus redivivus</name>
    <name type="common">Microworm</name>
    <dbReference type="NCBI Taxonomy" id="6233"/>
    <lineage>
        <taxon>Eukaryota</taxon>
        <taxon>Metazoa</taxon>
        <taxon>Ecdysozoa</taxon>
        <taxon>Nematoda</taxon>
        <taxon>Chromadorea</taxon>
        <taxon>Rhabditida</taxon>
        <taxon>Tylenchina</taxon>
        <taxon>Panagrolaimomorpha</taxon>
        <taxon>Panagrolaimoidea</taxon>
        <taxon>Panagrolaimidae</taxon>
        <taxon>Panagrellus</taxon>
    </lineage>
</organism>
<reference evidence="1" key="1">
    <citation type="journal article" date="2013" name="Genetics">
        <title>The draft genome and transcriptome of Panagrellus redivivus are shaped by the harsh demands of a free-living lifestyle.</title>
        <authorList>
            <person name="Srinivasan J."/>
            <person name="Dillman A.R."/>
            <person name="Macchietto M.G."/>
            <person name="Heikkinen L."/>
            <person name="Lakso M."/>
            <person name="Fracchia K.M."/>
            <person name="Antoshechkin I."/>
            <person name="Mortazavi A."/>
            <person name="Wong G."/>
            <person name="Sternberg P.W."/>
        </authorList>
    </citation>
    <scope>NUCLEOTIDE SEQUENCE [LARGE SCALE GENOMIC DNA]</scope>
    <source>
        <strain evidence="1">MT8872</strain>
    </source>
</reference>
<accession>A0A7E4W3B2</accession>
<name>A0A7E4W3B2_PANRE</name>
<evidence type="ECO:0000313" key="1">
    <source>
        <dbReference type="Proteomes" id="UP000492821"/>
    </source>
</evidence>
<dbReference type="Proteomes" id="UP000492821">
    <property type="component" value="Unassembled WGS sequence"/>
</dbReference>
<protein>
    <submittedName>
        <fullName evidence="2">CFEM domain-containing protein</fullName>
    </submittedName>
</protein>
<dbReference type="AlphaFoldDB" id="A0A7E4W3B2"/>
<proteinExistence type="predicted"/>
<evidence type="ECO:0000313" key="2">
    <source>
        <dbReference type="WBParaSite" id="Pan_g5818.t1"/>
    </source>
</evidence>
<reference evidence="2" key="2">
    <citation type="submission" date="2020-10" db="UniProtKB">
        <authorList>
            <consortium name="WormBaseParasite"/>
        </authorList>
    </citation>
    <scope>IDENTIFICATION</scope>
</reference>
<sequence length="101" mass="11355">MMDGRRNHYTCTGFAVLLQSANTSCDNLQTFEAAHIDHCPDLRCVCGFSEVKQWVNSCKDGHSLDRVNITYARSNPQLCVCFNWPVLVFLRTSLAIASDIL</sequence>